<dbReference type="PANTHER" id="PTHR43731">
    <property type="entry name" value="RHOMBOID PROTEASE"/>
    <property type="match status" value="1"/>
</dbReference>
<feature type="transmembrane region" description="Helical" evidence="7">
    <location>
        <begin position="150"/>
        <end position="171"/>
    </location>
</feature>
<dbReference type="AlphaFoldDB" id="A8NWR6"/>
<comment type="similarity">
    <text evidence="2">Belongs to the peptidase S54 family.</text>
</comment>
<dbReference type="Proteomes" id="UP000001861">
    <property type="component" value="Unassembled WGS sequence"/>
</dbReference>
<dbReference type="PANTHER" id="PTHR43731:SF14">
    <property type="entry name" value="PRESENILIN-ASSOCIATED RHOMBOID-LIKE PROTEIN, MITOCHONDRIAL"/>
    <property type="match status" value="1"/>
</dbReference>
<keyword evidence="10" id="KW-1185">Reference proteome</keyword>
<feature type="transmembrane region" description="Helical" evidence="7">
    <location>
        <begin position="126"/>
        <end position="144"/>
    </location>
</feature>
<evidence type="ECO:0000259" key="8">
    <source>
        <dbReference type="Pfam" id="PF01694"/>
    </source>
</evidence>
<name>A8NWR6_COPC7</name>
<gene>
    <name evidence="9" type="ORF">CC1G_00103</name>
</gene>
<dbReference type="STRING" id="240176.A8NWR6"/>
<dbReference type="InterPro" id="IPR022764">
    <property type="entry name" value="Peptidase_S54_rhomboid_dom"/>
</dbReference>
<dbReference type="GO" id="GO:0004252">
    <property type="term" value="F:serine-type endopeptidase activity"/>
    <property type="evidence" value="ECO:0007669"/>
    <property type="project" value="InterPro"/>
</dbReference>
<dbReference type="GO" id="GO:0016020">
    <property type="term" value="C:membrane"/>
    <property type="evidence" value="ECO:0007669"/>
    <property type="project" value="UniProtKB-SubCell"/>
</dbReference>
<evidence type="ECO:0000256" key="5">
    <source>
        <dbReference type="ARBA" id="ARBA00022989"/>
    </source>
</evidence>
<keyword evidence="5 7" id="KW-1133">Transmembrane helix</keyword>
<dbReference type="InterPro" id="IPR035952">
    <property type="entry name" value="Rhomboid-like_sf"/>
</dbReference>
<keyword evidence="4" id="KW-0378">Hydrolase</keyword>
<proteinExistence type="inferred from homology"/>
<dbReference type="RefSeq" id="XP_001836967.2">
    <property type="nucleotide sequence ID" value="XM_001836915.2"/>
</dbReference>
<dbReference type="Pfam" id="PF01694">
    <property type="entry name" value="Rhomboid"/>
    <property type="match status" value="1"/>
</dbReference>
<dbReference type="InterPro" id="IPR050925">
    <property type="entry name" value="Rhomboid_protease_S54"/>
</dbReference>
<comment type="caution">
    <text evidence="9">The sequence shown here is derived from an EMBL/GenBank/DDBJ whole genome shotgun (WGS) entry which is preliminary data.</text>
</comment>
<dbReference type="SUPFAM" id="SSF144091">
    <property type="entry name" value="Rhomboid-like"/>
    <property type="match status" value="1"/>
</dbReference>
<evidence type="ECO:0000256" key="4">
    <source>
        <dbReference type="ARBA" id="ARBA00022801"/>
    </source>
</evidence>
<dbReference type="KEGG" id="cci:CC1G_00103"/>
<dbReference type="OrthoDB" id="418595at2759"/>
<reference evidence="9 10" key="1">
    <citation type="journal article" date="2010" name="Proc. Natl. Acad. Sci. U.S.A.">
        <title>Insights into evolution of multicellular fungi from the assembled chromosomes of the mushroom Coprinopsis cinerea (Coprinus cinereus).</title>
        <authorList>
            <person name="Stajich J.E."/>
            <person name="Wilke S.K."/>
            <person name="Ahren D."/>
            <person name="Au C.H."/>
            <person name="Birren B.W."/>
            <person name="Borodovsky M."/>
            <person name="Burns C."/>
            <person name="Canback B."/>
            <person name="Casselton L.A."/>
            <person name="Cheng C.K."/>
            <person name="Deng J."/>
            <person name="Dietrich F.S."/>
            <person name="Fargo D.C."/>
            <person name="Farman M.L."/>
            <person name="Gathman A.C."/>
            <person name="Goldberg J."/>
            <person name="Guigo R."/>
            <person name="Hoegger P.J."/>
            <person name="Hooker J.B."/>
            <person name="Huggins A."/>
            <person name="James T.Y."/>
            <person name="Kamada T."/>
            <person name="Kilaru S."/>
            <person name="Kodira C."/>
            <person name="Kues U."/>
            <person name="Kupfer D."/>
            <person name="Kwan H.S."/>
            <person name="Lomsadze A."/>
            <person name="Li W."/>
            <person name="Lilly W.W."/>
            <person name="Ma L.J."/>
            <person name="Mackey A.J."/>
            <person name="Manning G."/>
            <person name="Martin F."/>
            <person name="Muraguchi H."/>
            <person name="Natvig D.O."/>
            <person name="Palmerini H."/>
            <person name="Ramesh M.A."/>
            <person name="Rehmeyer C.J."/>
            <person name="Roe B.A."/>
            <person name="Shenoy N."/>
            <person name="Stanke M."/>
            <person name="Ter-Hovhannisyan V."/>
            <person name="Tunlid A."/>
            <person name="Velagapudi R."/>
            <person name="Vision T.J."/>
            <person name="Zeng Q."/>
            <person name="Zolan M.E."/>
            <person name="Pukkila P.J."/>
        </authorList>
    </citation>
    <scope>NUCLEOTIDE SEQUENCE [LARGE SCALE GENOMIC DNA]</scope>
    <source>
        <strain evidence="10">Okayama-7 / 130 / ATCC MYA-4618 / FGSC 9003</strain>
    </source>
</reference>
<dbReference type="InParanoid" id="A8NWR6"/>
<dbReference type="GO" id="GO:0006465">
    <property type="term" value="P:signal peptide processing"/>
    <property type="evidence" value="ECO:0007669"/>
    <property type="project" value="TreeGrafter"/>
</dbReference>
<evidence type="ECO:0000256" key="6">
    <source>
        <dbReference type="ARBA" id="ARBA00023136"/>
    </source>
</evidence>
<comment type="subcellular location">
    <subcellularLocation>
        <location evidence="1">Membrane</location>
        <topology evidence="1">Multi-pass membrane protein</topology>
    </subcellularLocation>
</comment>
<evidence type="ECO:0000313" key="9">
    <source>
        <dbReference type="EMBL" id="EAU84584.2"/>
    </source>
</evidence>
<accession>A8NWR6</accession>
<dbReference type="VEuPathDB" id="FungiDB:CC1G_00103"/>
<dbReference type="HOGENOM" id="CLU_055068_7_2_1"/>
<evidence type="ECO:0000256" key="2">
    <source>
        <dbReference type="ARBA" id="ARBA00009045"/>
    </source>
</evidence>
<evidence type="ECO:0000313" key="10">
    <source>
        <dbReference type="Proteomes" id="UP000001861"/>
    </source>
</evidence>
<feature type="transmembrane region" description="Helical" evidence="7">
    <location>
        <begin position="236"/>
        <end position="253"/>
    </location>
</feature>
<evidence type="ECO:0000256" key="7">
    <source>
        <dbReference type="SAM" id="Phobius"/>
    </source>
</evidence>
<sequence length="262" mass="29859">MSFLHRTLFRQSCLMRNTANSRSFLTSTKQSLRYHPSRGWNPPPKRGYLDFLDRIPQKTVMYGILGVNGLVFGAWYMSQQKYKYERDPSAYLWMHQHFTSSWQNLRQGRYWTLLTSCFSHQDMAHIFFNGFTFFFTAPVVLQMIGSKRFIFLYMGCGLVSSAASLLYARYVDKRDRPSLGASGAIYSVTSFLACAAPTLSFYIYGIIPVPAWLLVSGIFAWDAYKTVQDKRGTVDTIGHLGGLAAGAASYIVLRRSMGRPLY</sequence>
<dbReference type="GeneID" id="6013522"/>
<feature type="transmembrane region" description="Helical" evidence="7">
    <location>
        <begin position="59"/>
        <end position="77"/>
    </location>
</feature>
<keyword evidence="6 7" id="KW-0472">Membrane</keyword>
<dbReference type="Gene3D" id="1.20.1540.10">
    <property type="entry name" value="Rhomboid-like"/>
    <property type="match status" value="1"/>
</dbReference>
<keyword evidence="3 7" id="KW-0812">Transmembrane</keyword>
<dbReference type="eggNOG" id="KOG2980">
    <property type="taxonomic scope" value="Eukaryota"/>
</dbReference>
<dbReference type="OMA" id="VFLAWQY"/>
<feature type="domain" description="Peptidase S54 rhomboid" evidence="8">
    <location>
        <begin position="108"/>
        <end position="254"/>
    </location>
</feature>
<organism evidence="9 10">
    <name type="scientific">Coprinopsis cinerea (strain Okayama-7 / 130 / ATCC MYA-4618 / FGSC 9003)</name>
    <name type="common">Inky cap fungus</name>
    <name type="synonym">Hormographiella aspergillata</name>
    <dbReference type="NCBI Taxonomy" id="240176"/>
    <lineage>
        <taxon>Eukaryota</taxon>
        <taxon>Fungi</taxon>
        <taxon>Dikarya</taxon>
        <taxon>Basidiomycota</taxon>
        <taxon>Agaricomycotina</taxon>
        <taxon>Agaricomycetes</taxon>
        <taxon>Agaricomycetidae</taxon>
        <taxon>Agaricales</taxon>
        <taxon>Agaricineae</taxon>
        <taxon>Psathyrellaceae</taxon>
        <taxon>Coprinopsis</taxon>
    </lineage>
</organism>
<evidence type="ECO:0000256" key="3">
    <source>
        <dbReference type="ARBA" id="ARBA00022692"/>
    </source>
</evidence>
<evidence type="ECO:0000256" key="1">
    <source>
        <dbReference type="ARBA" id="ARBA00004141"/>
    </source>
</evidence>
<dbReference type="EMBL" id="AACS02000005">
    <property type="protein sequence ID" value="EAU84584.2"/>
    <property type="molecule type" value="Genomic_DNA"/>
</dbReference>
<protein>
    <recommendedName>
        <fullName evidence="8">Peptidase S54 rhomboid domain-containing protein</fullName>
    </recommendedName>
</protein>